<name>A0A2U8FR18_9BURK</name>
<organism evidence="2 3">
    <name type="scientific">Aquabacterium olei</name>
    <dbReference type="NCBI Taxonomy" id="1296669"/>
    <lineage>
        <taxon>Bacteria</taxon>
        <taxon>Pseudomonadati</taxon>
        <taxon>Pseudomonadota</taxon>
        <taxon>Betaproteobacteria</taxon>
        <taxon>Burkholderiales</taxon>
        <taxon>Aquabacterium</taxon>
    </lineage>
</organism>
<reference evidence="2 3" key="1">
    <citation type="submission" date="2018-05" db="EMBL/GenBank/DDBJ databases">
        <title>complete genome sequence of Aquabacterium olei NBRC 110486.</title>
        <authorList>
            <person name="Tang B."/>
            <person name="Chang J."/>
            <person name="Zhang L."/>
            <person name="Yang H."/>
        </authorList>
    </citation>
    <scope>NUCLEOTIDE SEQUENCE [LARGE SCALE GENOMIC DNA]</scope>
    <source>
        <strain evidence="2 3">NBRC 110486</strain>
    </source>
</reference>
<dbReference type="Gene3D" id="3.40.50.150">
    <property type="entry name" value="Vaccinia Virus protein VP39"/>
    <property type="match status" value="1"/>
</dbReference>
<dbReference type="AlphaFoldDB" id="A0A2U8FR18"/>
<evidence type="ECO:0000313" key="3">
    <source>
        <dbReference type="Proteomes" id="UP000244892"/>
    </source>
</evidence>
<evidence type="ECO:0000313" key="2">
    <source>
        <dbReference type="EMBL" id="AWI53469.1"/>
    </source>
</evidence>
<gene>
    <name evidence="2" type="ORF">DEH84_08535</name>
</gene>
<keyword evidence="3" id="KW-1185">Reference proteome</keyword>
<dbReference type="InterPro" id="IPR029063">
    <property type="entry name" value="SAM-dependent_MTases_sf"/>
</dbReference>
<dbReference type="GO" id="GO:0008757">
    <property type="term" value="F:S-adenosylmethionine-dependent methyltransferase activity"/>
    <property type="evidence" value="ECO:0007669"/>
    <property type="project" value="InterPro"/>
</dbReference>
<accession>A0A2U8FR18</accession>
<feature type="domain" description="Methyltransferase type 11" evidence="1">
    <location>
        <begin position="59"/>
        <end position="145"/>
    </location>
</feature>
<dbReference type="Proteomes" id="UP000244892">
    <property type="component" value="Chromosome"/>
</dbReference>
<proteinExistence type="predicted"/>
<dbReference type="CDD" id="cd02440">
    <property type="entry name" value="AdoMet_MTases"/>
    <property type="match status" value="1"/>
</dbReference>
<dbReference type="KEGG" id="aon:DEH84_08535"/>
<dbReference type="EMBL" id="CP029210">
    <property type="protein sequence ID" value="AWI53469.1"/>
    <property type="molecule type" value="Genomic_DNA"/>
</dbReference>
<evidence type="ECO:0000259" key="1">
    <source>
        <dbReference type="Pfam" id="PF08241"/>
    </source>
</evidence>
<dbReference type="InterPro" id="IPR013216">
    <property type="entry name" value="Methyltransf_11"/>
</dbReference>
<protein>
    <recommendedName>
        <fullName evidence="1">Methyltransferase type 11 domain-containing protein</fullName>
    </recommendedName>
</protein>
<dbReference type="SUPFAM" id="SSF53335">
    <property type="entry name" value="S-adenosyl-L-methionine-dependent methyltransferases"/>
    <property type="match status" value="1"/>
</dbReference>
<dbReference type="Pfam" id="PF08241">
    <property type="entry name" value="Methyltransf_11"/>
    <property type="match status" value="1"/>
</dbReference>
<sequence length="276" mass="31614">MNHANVPHKTHWSRHAVFWDSFGSPLRPHREDVGHVVSHVLRETPLPVLLLMGVTPEYARTAWPQGTRMTAVDRCPEMIRSVWPADHVPTTFRVTQAEWTALPLANHAVDAVIGDGITTVLPRWEEIDTVLSEVHRVLRPGGLALMRLFVKPVDSESPDQLLKSLLCGPTLGFHSFKLRLLMALQPSLSAGVAPRDAYRWWKDLEATHPEALVRHAWTQDQRHTISFYEASPDRYWFPTEAELTRSFVKYFTVKEVIYSSYESADRCPLFVLHRKN</sequence>